<dbReference type="PANTHER" id="PTHR48081:SF31">
    <property type="entry name" value="STERYL ACETYL HYDROLASE MUG81-RELATED"/>
    <property type="match status" value="1"/>
</dbReference>
<dbReference type="OrthoDB" id="2152029at2759"/>
<dbReference type="Pfam" id="PF07859">
    <property type="entry name" value="Abhydrolase_3"/>
    <property type="match status" value="1"/>
</dbReference>
<evidence type="ECO:0000313" key="6">
    <source>
        <dbReference type="Proteomes" id="UP000730481"/>
    </source>
</evidence>
<dbReference type="PROSITE" id="PS01174">
    <property type="entry name" value="LIPASE_GDXG_SER"/>
    <property type="match status" value="1"/>
</dbReference>
<dbReference type="AlphaFoldDB" id="A0A9P5AMW0"/>
<evidence type="ECO:0000256" key="2">
    <source>
        <dbReference type="ARBA" id="ARBA00022801"/>
    </source>
</evidence>
<dbReference type="PANTHER" id="PTHR48081">
    <property type="entry name" value="AB HYDROLASE SUPERFAMILY PROTEIN C4A8.06C"/>
    <property type="match status" value="1"/>
</dbReference>
<organism evidence="5 6">
    <name type="scientific">Fusarium beomiforme</name>
    <dbReference type="NCBI Taxonomy" id="44412"/>
    <lineage>
        <taxon>Eukaryota</taxon>
        <taxon>Fungi</taxon>
        <taxon>Dikarya</taxon>
        <taxon>Ascomycota</taxon>
        <taxon>Pezizomycotina</taxon>
        <taxon>Sordariomycetes</taxon>
        <taxon>Hypocreomycetidae</taxon>
        <taxon>Hypocreales</taxon>
        <taxon>Nectriaceae</taxon>
        <taxon>Fusarium</taxon>
        <taxon>Fusarium burgessii species complex</taxon>
    </lineage>
</organism>
<name>A0A9P5AMW0_9HYPO</name>
<reference evidence="5" key="2">
    <citation type="submission" date="2020-02" db="EMBL/GenBank/DDBJ databases">
        <title>Identification and distribution of gene clusters putatively required for synthesis of sphingolipid metabolism inhibitors in phylogenetically diverse species of the filamentous fungus Fusarium.</title>
        <authorList>
            <person name="Kim H.-S."/>
            <person name="Busman M."/>
            <person name="Brown D.W."/>
            <person name="Divon H."/>
            <person name="Uhlig S."/>
            <person name="Proctor R.H."/>
        </authorList>
    </citation>
    <scope>NUCLEOTIDE SEQUENCE</scope>
    <source>
        <strain evidence="5">NRRL 25174</strain>
    </source>
</reference>
<dbReference type="InterPro" id="IPR029058">
    <property type="entry name" value="AB_hydrolase_fold"/>
</dbReference>
<feature type="domain" description="Alpha/beta hydrolase fold-3" evidence="4">
    <location>
        <begin position="70"/>
        <end position="269"/>
    </location>
</feature>
<keyword evidence="2" id="KW-0378">Hydrolase</keyword>
<comment type="similarity">
    <text evidence="1">Belongs to the 'GDXG' lipolytic enzyme family.</text>
</comment>
<reference evidence="5" key="1">
    <citation type="journal article" date="2017" name="Mycologia">
        <title>Fusarium algeriense, sp. nov., a novel toxigenic crown rot pathogen of durum wheat from Algeria is nested in the Fusarium burgessii species complex.</title>
        <authorList>
            <person name="Laraba I."/>
            <person name="Keddad A."/>
            <person name="Boureghda H."/>
            <person name="Abdallah N."/>
            <person name="Vaughan M.M."/>
            <person name="Proctor R.H."/>
            <person name="Busman M."/>
            <person name="O'Donnell K."/>
        </authorList>
    </citation>
    <scope>NUCLEOTIDE SEQUENCE</scope>
    <source>
        <strain evidence="5">NRRL 25174</strain>
    </source>
</reference>
<accession>A0A9P5AMW0</accession>
<dbReference type="InterPro" id="IPR050300">
    <property type="entry name" value="GDXG_lipolytic_enzyme"/>
</dbReference>
<evidence type="ECO:0000256" key="1">
    <source>
        <dbReference type="ARBA" id="ARBA00010515"/>
    </source>
</evidence>
<dbReference type="Gene3D" id="3.40.50.1820">
    <property type="entry name" value="alpha/beta hydrolase"/>
    <property type="match status" value="1"/>
</dbReference>
<evidence type="ECO:0000256" key="3">
    <source>
        <dbReference type="PROSITE-ProRule" id="PRU10038"/>
    </source>
</evidence>
<evidence type="ECO:0000259" key="4">
    <source>
        <dbReference type="Pfam" id="PF07859"/>
    </source>
</evidence>
<dbReference type="GO" id="GO:0016787">
    <property type="term" value="F:hydrolase activity"/>
    <property type="evidence" value="ECO:0007669"/>
    <property type="project" value="UniProtKB-KW"/>
</dbReference>
<sequence length="350" mass="38701">MTDSYPENAIVNAKLAACMIILRYYIIPKTRLRAFASRLVGKKVATLQHMIANATIRWLSTRFPNSTHIIFYIHGGGFVSGSSASVTPYLLQLSVDLQARGLQADMFTAEYDLAPESPYPVALRQVVSAYRHIASQNKPIILAGDSAGGNLCLGLLRHLAKPHPSISPVQQNLQESGRIIAACLTSPWVNLKNNGDSYRLNANRDCLDKRALDRWGGAYLDGEPLDEYVNPIDCIDGWEEILPQHTLLISGDLDLFVADVQNLSENIVKLSLPFNCIPTKSLANFFIQSGYNNLEVYIAPMKGHVWNLVDFGQTQPGQPAAQGNEDEAHVYAGIHLQADWMVKRCPGRVM</sequence>
<feature type="active site" evidence="3">
    <location>
        <position position="146"/>
    </location>
</feature>
<comment type="caution">
    <text evidence="5">The sequence shown here is derived from an EMBL/GenBank/DDBJ whole genome shotgun (WGS) entry which is preliminary data.</text>
</comment>
<gene>
    <name evidence="5" type="ORF">FBEOM_4435</name>
</gene>
<keyword evidence="6" id="KW-1185">Reference proteome</keyword>
<dbReference type="InterPro" id="IPR013094">
    <property type="entry name" value="AB_hydrolase_3"/>
</dbReference>
<proteinExistence type="inferred from homology"/>
<dbReference type="Proteomes" id="UP000730481">
    <property type="component" value="Unassembled WGS sequence"/>
</dbReference>
<dbReference type="EMBL" id="PVQB02000187">
    <property type="protein sequence ID" value="KAF4341628.1"/>
    <property type="molecule type" value="Genomic_DNA"/>
</dbReference>
<dbReference type="SUPFAM" id="SSF53474">
    <property type="entry name" value="alpha/beta-Hydrolases"/>
    <property type="match status" value="1"/>
</dbReference>
<evidence type="ECO:0000313" key="5">
    <source>
        <dbReference type="EMBL" id="KAF4341628.1"/>
    </source>
</evidence>
<dbReference type="InterPro" id="IPR033140">
    <property type="entry name" value="Lipase_GDXG_put_SER_AS"/>
</dbReference>
<protein>
    <submittedName>
        <fullName evidence="5">Esterase</fullName>
    </submittedName>
</protein>